<comment type="caution">
    <text evidence="1">The sequence shown here is derived from an EMBL/GenBank/DDBJ whole genome shotgun (WGS) entry which is preliminary data.</text>
</comment>
<proteinExistence type="predicted"/>
<feature type="non-terminal residue" evidence="1">
    <location>
        <position position="153"/>
    </location>
</feature>
<organism evidence="1 2">
    <name type="scientific">Streblomastix strix</name>
    <dbReference type="NCBI Taxonomy" id="222440"/>
    <lineage>
        <taxon>Eukaryota</taxon>
        <taxon>Metamonada</taxon>
        <taxon>Preaxostyla</taxon>
        <taxon>Oxymonadida</taxon>
        <taxon>Streblomastigidae</taxon>
        <taxon>Streblomastix</taxon>
    </lineage>
</organism>
<gene>
    <name evidence="1" type="ORF">EZS28_034751</name>
</gene>
<sequence length="153" mass="17522">MTLDLLLISDRTEQHVMYVSNVQKLTGVLICPQCHDYVTILSDTNKRANEYFNTHVEKCKSSTHEPSILLHDFPMPICPAILSHPTTEYLTAYGIMDQFKAQRGFITYDFETLSDQVMKEITDQTTLLSYLFKLSIASTEIYPNGDISYELVN</sequence>
<evidence type="ECO:0000313" key="2">
    <source>
        <dbReference type="Proteomes" id="UP000324800"/>
    </source>
</evidence>
<reference evidence="1 2" key="1">
    <citation type="submission" date="2019-03" db="EMBL/GenBank/DDBJ databases">
        <title>Single cell metagenomics reveals metabolic interactions within the superorganism composed of flagellate Streblomastix strix and complex community of Bacteroidetes bacteria on its surface.</title>
        <authorList>
            <person name="Treitli S.C."/>
            <person name="Kolisko M."/>
            <person name="Husnik F."/>
            <person name="Keeling P."/>
            <person name="Hampl V."/>
        </authorList>
    </citation>
    <scope>NUCLEOTIDE SEQUENCE [LARGE SCALE GENOMIC DNA]</scope>
    <source>
        <strain evidence="1">ST1C</strain>
    </source>
</reference>
<evidence type="ECO:0000313" key="1">
    <source>
        <dbReference type="EMBL" id="KAA6369722.1"/>
    </source>
</evidence>
<dbReference type="EMBL" id="SNRW01016093">
    <property type="protein sequence ID" value="KAA6369722.1"/>
    <property type="molecule type" value="Genomic_DNA"/>
</dbReference>
<dbReference type="Proteomes" id="UP000324800">
    <property type="component" value="Unassembled WGS sequence"/>
</dbReference>
<protein>
    <submittedName>
        <fullName evidence="1">Uncharacterized protein</fullName>
    </submittedName>
</protein>
<accession>A0A5J4UIL4</accession>
<dbReference type="AlphaFoldDB" id="A0A5J4UIL4"/>
<name>A0A5J4UIL4_9EUKA</name>